<dbReference type="GO" id="GO:0008168">
    <property type="term" value="F:methyltransferase activity"/>
    <property type="evidence" value="ECO:0007669"/>
    <property type="project" value="InterPro"/>
</dbReference>
<dbReference type="Gene3D" id="3.40.50.150">
    <property type="entry name" value="Vaccinia Virus protein VP39"/>
    <property type="match status" value="1"/>
</dbReference>
<evidence type="ECO:0000313" key="3">
    <source>
        <dbReference type="Proteomes" id="UP000016924"/>
    </source>
</evidence>
<proteinExistence type="predicted"/>
<keyword evidence="3" id="KW-1185">Reference proteome</keyword>
<accession>R7YI89</accession>
<dbReference type="AlphaFoldDB" id="R7YI89"/>
<dbReference type="eggNOG" id="KOG2904">
    <property type="taxonomic scope" value="Eukaryota"/>
</dbReference>
<dbReference type="OrthoDB" id="269872at2759"/>
<dbReference type="GeneID" id="19898114"/>
<reference evidence="3" key="1">
    <citation type="submission" date="2012-06" db="EMBL/GenBank/DDBJ databases">
        <title>The genome sequence of Coniosporium apollinis CBS 100218.</title>
        <authorList>
            <consortium name="The Broad Institute Genome Sequencing Platform"/>
            <person name="Cuomo C."/>
            <person name="Gorbushina A."/>
            <person name="Noack S."/>
            <person name="Walker B."/>
            <person name="Young S.K."/>
            <person name="Zeng Q."/>
            <person name="Gargeya S."/>
            <person name="Fitzgerald M."/>
            <person name="Haas B."/>
            <person name="Abouelleil A."/>
            <person name="Alvarado L."/>
            <person name="Arachchi H.M."/>
            <person name="Berlin A.M."/>
            <person name="Chapman S.B."/>
            <person name="Goldberg J."/>
            <person name="Griggs A."/>
            <person name="Gujja S."/>
            <person name="Hansen M."/>
            <person name="Howarth C."/>
            <person name="Imamovic A."/>
            <person name="Larimer J."/>
            <person name="McCowan C."/>
            <person name="Montmayeur A."/>
            <person name="Murphy C."/>
            <person name="Neiman D."/>
            <person name="Pearson M."/>
            <person name="Priest M."/>
            <person name="Roberts A."/>
            <person name="Saif S."/>
            <person name="Shea T."/>
            <person name="Sisk P."/>
            <person name="Sykes S."/>
            <person name="Wortman J."/>
            <person name="Nusbaum C."/>
            <person name="Birren B."/>
        </authorList>
    </citation>
    <scope>NUCLEOTIDE SEQUENCE [LARGE SCALE GENOMIC DNA]</scope>
    <source>
        <strain evidence="3">CBS 100218</strain>
    </source>
</reference>
<dbReference type="EMBL" id="JH767556">
    <property type="protein sequence ID" value="EON61588.1"/>
    <property type="molecule type" value="Genomic_DNA"/>
</dbReference>
<dbReference type="InterPro" id="IPR029063">
    <property type="entry name" value="SAM-dependent_MTases_sf"/>
</dbReference>
<sequence length="310" mass="34094">MLSNLQPLKVYASPIHTAATPRAKQETAASVSYLVEQLCAGSQVPEALSVLDLCTGTGCIPLLFANDLTRKTRNLNQLEVLGVDISATAVRLAQSNHERFREQANTNGLGFNTAPITRPPGVKADSQRDKQKITLQVQFVRGNILQAESTAKANVPSLTHVLQDVGRTRWDILISNPPYISPAAFNKDTARSVRNFEPKLALVPPGLPNRSDEEQGDLFYPRLLAIADDVQARIVLVEVADLAQAVRVAKFAGQTGSWDGIEVWRDDPSATWTETIEGFKIRGSGNGRSVFLWRREAACWLPLNLTKWSR</sequence>
<dbReference type="HOGENOM" id="CLU_018398_0_0_1"/>
<dbReference type="RefSeq" id="XP_007776905.1">
    <property type="nucleotide sequence ID" value="XM_007778715.1"/>
</dbReference>
<evidence type="ECO:0000313" key="2">
    <source>
        <dbReference type="EMBL" id="EON61588.1"/>
    </source>
</evidence>
<dbReference type="InterPro" id="IPR050320">
    <property type="entry name" value="N5-glutamine_MTase"/>
</dbReference>
<feature type="region of interest" description="Disordered" evidence="1">
    <location>
        <begin position="107"/>
        <end position="128"/>
    </location>
</feature>
<dbReference type="STRING" id="1168221.R7YI89"/>
<evidence type="ECO:0000256" key="1">
    <source>
        <dbReference type="SAM" id="MobiDB-lite"/>
    </source>
</evidence>
<name>R7YI89_CONA1</name>
<gene>
    <name evidence="2" type="ORF">W97_00803</name>
</gene>
<organism evidence="2 3">
    <name type="scientific">Coniosporium apollinis (strain CBS 100218)</name>
    <name type="common">Rock-inhabiting black yeast</name>
    <dbReference type="NCBI Taxonomy" id="1168221"/>
    <lineage>
        <taxon>Eukaryota</taxon>
        <taxon>Fungi</taxon>
        <taxon>Dikarya</taxon>
        <taxon>Ascomycota</taxon>
        <taxon>Pezizomycotina</taxon>
        <taxon>Dothideomycetes</taxon>
        <taxon>Dothideomycetes incertae sedis</taxon>
        <taxon>Coniosporium</taxon>
    </lineage>
</organism>
<protein>
    <recommendedName>
        <fullName evidence="4">Methyltransferase domain-containing protein</fullName>
    </recommendedName>
</protein>
<dbReference type="Proteomes" id="UP000016924">
    <property type="component" value="Unassembled WGS sequence"/>
</dbReference>
<dbReference type="CDD" id="cd02440">
    <property type="entry name" value="AdoMet_MTases"/>
    <property type="match status" value="1"/>
</dbReference>
<dbReference type="SUPFAM" id="SSF53335">
    <property type="entry name" value="S-adenosyl-L-methionine-dependent methyltransferases"/>
    <property type="match status" value="1"/>
</dbReference>
<dbReference type="GO" id="GO:0032259">
    <property type="term" value="P:methylation"/>
    <property type="evidence" value="ECO:0007669"/>
    <property type="project" value="InterPro"/>
</dbReference>
<dbReference type="GO" id="GO:0003676">
    <property type="term" value="F:nucleic acid binding"/>
    <property type="evidence" value="ECO:0007669"/>
    <property type="project" value="InterPro"/>
</dbReference>
<dbReference type="PANTHER" id="PTHR18895">
    <property type="entry name" value="HEMK METHYLTRANSFERASE"/>
    <property type="match status" value="1"/>
</dbReference>
<dbReference type="InterPro" id="IPR002052">
    <property type="entry name" value="DNA_methylase_N6_adenine_CS"/>
</dbReference>
<evidence type="ECO:0008006" key="4">
    <source>
        <dbReference type="Google" id="ProtNLM"/>
    </source>
</evidence>
<dbReference type="GO" id="GO:0005739">
    <property type="term" value="C:mitochondrion"/>
    <property type="evidence" value="ECO:0007669"/>
    <property type="project" value="TreeGrafter"/>
</dbReference>
<dbReference type="PROSITE" id="PS00092">
    <property type="entry name" value="N6_MTASE"/>
    <property type="match status" value="1"/>
</dbReference>
<dbReference type="PANTHER" id="PTHR18895:SF74">
    <property type="entry name" value="MTRF1L RELEASE FACTOR GLUTAMINE METHYLTRANSFERASE"/>
    <property type="match status" value="1"/>
</dbReference>